<dbReference type="WBParaSite" id="nRc.2.0.1.t15444-RA">
    <property type="protein sequence ID" value="nRc.2.0.1.t15444-RA"/>
    <property type="gene ID" value="nRc.2.0.1.g15444"/>
</dbReference>
<evidence type="ECO:0000313" key="1">
    <source>
        <dbReference type="Proteomes" id="UP000887565"/>
    </source>
</evidence>
<accession>A0A915INJ7</accession>
<keyword evidence="1" id="KW-1185">Reference proteome</keyword>
<name>A0A915INJ7_ROMCU</name>
<evidence type="ECO:0000313" key="2">
    <source>
        <dbReference type="WBParaSite" id="nRc.2.0.1.t15444-RA"/>
    </source>
</evidence>
<dbReference type="Proteomes" id="UP000887565">
    <property type="component" value="Unplaced"/>
</dbReference>
<dbReference type="AlphaFoldDB" id="A0A915INJ7"/>
<proteinExistence type="predicted"/>
<organism evidence="1 2">
    <name type="scientific">Romanomermis culicivorax</name>
    <name type="common">Nematode worm</name>
    <dbReference type="NCBI Taxonomy" id="13658"/>
    <lineage>
        <taxon>Eukaryota</taxon>
        <taxon>Metazoa</taxon>
        <taxon>Ecdysozoa</taxon>
        <taxon>Nematoda</taxon>
        <taxon>Enoplea</taxon>
        <taxon>Dorylaimia</taxon>
        <taxon>Mermithida</taxon>
        <taxon>Mermithoidea</taxon>
        <taxon>Mermithidae</taxon>
        <taxon>Romanomermis</taxon>
    </lineage>
</organism>
<reference evidence="2" key="1">
    <citation type="submission" date="2022-11" db="UniProtKB">
        <authorList>
            <consortium name="WormBaseParasite"/>
        </authorList>
    </citation>
    <scope>IDENTIFICATION</scope>
</reference>
<sequence>LYDEIADDPLSIARVNKAAKIAGKSAEDIGKAAKLAEKSAKTVEKATAKKASEALSVYVFPNFKAPK</sequence>
<protein>
    <submittedName>
        <fullName evidence="2">Uncharacterized protein</fullName>
    </submittedName>
</protein>